<dbReference type="PANTHER" id="PTHR24161:SF85">
    <property type="entry name" value="PALMITOYLTRANSFERASE HIP14"/>
    <property type="match status" value="1"/>
</dbReference>
<organism evidence="10 11">
    <name type="scientific">Leptotrombidium deliense</name>
    <dbReference type="NCBI Taxonomy" id="299467"/>
    <lineage>
        <taxon>Eukaryota</taxon>
        <taxon>Metazoa</taxon>
        <taxon>Ecdysozoa</taxon>
        <taxon>Arthropoda</taxon>
        <taxon>Chelicerata</taxon>
        <taxon>Arachnida</taxon>
        <taxon>Acari</taxon>
        <taxon>Acariformes</taxon>
        <taxon>Trombidiformes</taxon>
        <taxon>Prostigmata</taxon>
        <taxon>Anystina</taxon>
        <taxon>Parasitengona</taxon>
        <taxon>Trombiculoidea</taxon>
        <taxon>Trombiculidae</taxon>
        <taxon>Leptotrombidium</taxon>
    </lineage>
</organism>
<evidence type="ECO:0000256" key="8">
    <source>
        <dbReference type="PROSITE-ProRule" id="PRU00023"/>
    </source>
</evidence>
<dbReference type="PROSITE" id="PS50088">
    <property type="entry name" value="ANK_REPEAT"/>
    <property type="match status" value="3"/>
</dbReference>
<evidence type="ECO:0000259" key="9">
    <source>
        <dbReference type="SMART" id="SM00969"/>
    </source>
</evidence>
<dbReference type="Pfam" id="PF12796">
    <property type="entry name" value="Ank_2"/>
    <property type="match status" value="1"/>
</dbReference>
<name>A0A443SPK6_9ACAR</name>
<keyword evidence="4" id="KW-0677">Repeat</keyword>
<gene>
    <name evidence="10" type="ORF">B4U80_06294</name>
</gene>
<dbReference type="SMART" id="SM00969">
    <property type="entry name" value="SOCS_box"/>
    <property type="match status" value="1"/>
</dbReference>
<evidence type="ECO:0000256" key="6">
    <source>
        <dbReference type="ARBA" id="ARBA00023043"/>
    </source>
</evidence>
<evidence type="ECO:0000256" key="4">
    <source>
        <dbReference type="ARBA" id="ARBA00022737"/>
    </source>
</evidence>
<feature type="repeat" description="ANK" evidence="8">
    <location>
        <begin position="74"/>
        <end position="102"/>
    </location>
</feature>
<dbReference type="GO" id="GO:0044218">
    <property type="term" value="C:other organism cell membrane"/>
    <property type="evidence" value="ECO:0007669"/>
    <property type="project" value="UniProtKB-KW"/>
</dbReference>
<evidence type="ECO:0000313" key="11">
    <source>
        <dbReference type="Proteomes" id="UP000288716"/>
    </source>
</evidence>
<evidence type="ECO:0000256" key="3">
    <source>
        <dbReference type="ARBA" id="ARBA00022537"/>
    </source>
</evidence>
<feature type="domain" description="SOCS box" evidence="9">
    <location>
        <begin position="327"/>
        <end position="366"/>
    </location>
</feature>
<dbReference type="SMART" id="SM00248">
    <property type="entry name" value="ANK"/>
    <property type="match status" value="4"/>
</dbReference>
<dbReference type="VEuPathDB" id="VectorBase:LDEU002579"/>
<keyword evidence="3" id="KW-1052">Target cell membrane</keyword>
<dbReference type="Proteomes" id="UP000288716">
    <property type="component" value="Unassembled WGS sequence"/>
</dbReference>
<keyword evidence="5" id="KW-0528">Neurotoxin</keyword>
<dbReference type="InterPro" id="IPR001496">
    <property type="entry name" value="SOCS_box"/>
</dbReference>
<evidence type="ECO:0000256" key="7">
    <source>
        <dbReference type="ARBA" id="ARBA00023298"/>
    </source>
</evidence>
<feature type="repeat" description="ANK" evidence="8">
    <location>
        <begin position="34"/>
        <end position="66"/>
    </location>
</feature>
<keyword evidence="6 8" id="KW-0040">ANK repeat</keyword>
<dbReference type="GO" id="GO:0044231">
    <property type="term" value="C:host cell presynaptic membrane"/>
    <property type="evidence" value="ECO:0007669"/>
    <property type="project" value="UniProtKB-KW"/>
</dbReference>
<protein>
    <submittedName>
        <fullName evidence="10">Serine/threonine-protein phosphatase 6 regulatory ankyrin repeat subunit B-like protein</fullName>
    </submittedName>
</protein>
<keyword evidence="2" id="KW-0268">Exocytosis</keyword>
<dbReference type="EMBL" id="NCKV01000905">
    <property type="protein sequence ID" value="RWS29461.1"/>
    <property type="molecule type" value="Genomic_DNA"/>
</dbReference>
<evidence type="ECO:0000256" key="2">
    <source>
        <dbReference type="ARBA" id="ARBA00022483"/>
    </source>
</evidence>
<dbReference type="AlphaFoldDB" id="A0A443SPK6"/>
<dbReference type="SUPFAM" id="SSF48403">
    <property type="entry name" value="Ankyrin repeat"/>
    <property type="match status" value="1"/>
</dbReference>
<keyword evidence="5" id="KW-0638">Presynaptic neurotoxin</keyword>
<dbReference type="PROSITE" id="PS50297">
    <property type="entry name" value="ANK_REP_REGION"/>
    <property type="match status" value="2"/>
</dbReference>
<dbReference type="STRING" id="299467.A0A443SPK6"/>
<proteinExistence type="predicted"/>
<dbReference type="InterPro" id="IPR002110">
    <property type="entry name" value="Ankyrin_rpt"/>
</dbReference>
<dbReference type="Gene3D" id="1.25.40.20">
    <property type="entry name" value="Ankyrin repeat-containing domain"/>
    <property type="match status" value="1"/>
</dbReference>
<keyword evidence="7" id="KW-1053">Target membrane</keyword>
<dbReference type="PANTHER" id="PTHR24161">
    <property type="entry name" value="ANK_REP_REGION DOMAIN-CONTAINING PROTEIN-RELATED"/>
    <property type="match status" value="1"/>
</dbReference>
<keyword evidence="11" id="KW-1185">Reference proteome</keyword>
<evidence type="ECO:0000256" key="5">
    <source>
        <dbReference type="ARBA" id="ARBA00023028"/>
    </source>
</evidence>
<accession>A0A443SPK6</accession>
<dbReference type="OrthoDB" id="6409741at2759"/>
<dbReference type="GO" id="GO:0006887">
    <property type="term" value="P:exocytosis"/>
    <property type="evidence" value="ECO:0007669"/>
    <property type="project" value="UniProtKB-KW"/>
</dbReference>
<sequence>MNANLLLLLRNKDKLFVEKEIKSGKHDLNAVDSNGYSPILYAAIDGNSFVLDLLIKEGVSFDDTDRPKGALCDPLHVASAKGHLNIVKQLIAYGANVNAKDYRGITAIGCAIRAGHSQIVQTLQHNGADLSLFSNEAANFALNSLSIDLLRIVIESGFSFPCLEEGTAFHYIIERDYNECCYVGYNSKKFIEAFEYLMSTITQDIDKQFEDKGTPLTFAFMHRRHHFTSRLINYGADVTKCDLTHFRFSSDAIFSLKCLFYSGFRFDTHFFRNNCHPMTPKNRKMRTDMETNCCNPGCGWLTDVEFKNEIISFHHFCKWIEEKTTTPQTLKTIARIAVRKALKTRLRQFLNSTNFPISIQRYLLFNDVHQSELL</sequence>
<comment type="caution">
    <text evidence="10">The sequence shown here is derived from an EMBL/GenBank/DDBJ whole genome shotgun (WGS) entry which is preliminary data.</text>
</comment>
<reference evidence="10 11" key="1">
    <citation type="journal article" date="2018" name="Gigascience">
        <title>Genomes of trombidid mites reveal novel predicted allergens and laterally-transferred genes associated with secondary metabolism.</title>
        <authorList>
            <person name="Dong X."/>
            <person name="Chaisiri K."/>
            <person name="Xia D."/>
            <person name="Armstrong S.D."/>
            <person name="Fang Y."/>
            <person name="Donnelly M.J."/>
            <person name="Kadowaki T."/>
            <person name="McGarry J.W."/>
            <person name="Darby A.C."/>
            <person name="Makepeace B.L."/>
        </authorList>
    </citation>
    <scope>NUCLEOTIDE SEQUENCE [LARGE SCALE GENOMIC DNA]</scope>
    <source>
        <strain evidence="10">UoL-UT</strain>
    </source>
</reference>
<evidence type="ECO:0000256" key="1">
    <source>
        <dbReference type="ARBA" id="ARBA00004175"/>
    </source>
</evidence>
<feature type="repeat" description="ANK" evidence="8">
    <location>
        <begin position="103"/>
        <end position="135"/>
    </location>
</feature>
<evidence type="ECO:0000313" key="10">
    <source>
        <dbReference type="EMBL" id="RWS29461.1"/>
    </source>
</evidence>
<comment type="subcellular location">
    <subcellularLocation>
        <location evidence="1">Target cell membrane</location>
    </subcellularLocation>
</comment>
<keyword evidence="7" id="KW-0472">Membrane</keyword>
<dbReference type="InterPro" id="IPR036770">
    <property type="entry name" value="Ankyrin_rpt-contain_sf"/>
</dbReference>
<keyword evidence="5" id="KW-0800">Toxin</keyword>